<evidence type="ECO:0000256" key="5">
    <source>
        <dbReference type="ARBA" id="ARBA00023136"/>
    </source>
</evidence>
<proteinExistence type="predicted"/>
<dbReference type="GO" id="GO:0005886">
    <property type="term" value="C:plasma membrane"/>
    <property type="evidence" value="ECO:0007669"/>
    <property type="project" value="UniProtKB-SubCell"/>
</dbReference>
<keyword evidence="3 6" id="KW-0812">Transmembrane</keyword>
<comment type="caution">
    <text evidence="8">The sequence shown here is derived from an EMBL/GenBank/DDBJ whole genome shotgun (WGS) entry which is preliminary data.</text>
</comment>
<gene>
    <name evidence="8" type="ORF">LHCIRMBIA953_01916</name>
</gene>
<dbReference type="Pfam" id="PF02687">
    <property type="entry name" value="FtsX"/>
    <property type="match status" value="1"/>
</dbReference>
<evidence type="ECO:0000256" key="2">
    <source>
        <dbReference type="ARBA" id="ARBA00022475"/>
    </source>
</evidence>
<evidence type="ECO:0000256" key="1">
    <source>
        <dbReference type="ARBA" id="ARBA00004651"/>
    </source>
</evidence>
<dbReference type="PANTHER" id="PTHR30287:SF1">
    <property type="entry name" value="INNER MEMBRANE PROTEIN"/>
    <property type="match status" value="1"/>
</dbReference>
<evidence type="ECO:0000256" key="3">
    <source>
        <dbReference type="ARBA" id="ARBA00022692"/>
    </source>
</evidence>
<dbReference type="AlphaFoldDB" id="U4QGC3"/>
<evidence type="ECO:0000313" key="9">
    <source>
        <dbReference type="Proteomes" id="UP000017243"/>
    </source>
</evidence>
<name>U4QGC3_LACHE</name>
<protein>
    <submittedName>
        <fullName evidence="8">ABC transporter permease protein</fullName>
    </submittedName>
</protein>
<feature type="domain" description="ABC3 transporter permease C-terminal" evidence="7">
    <location>
        <begin position="63"/>
        <end position="128"/>
    </location>
</feature>
<sequence>MINTFNYINSNIKRGIPITPGQIEVPKNKIKIDYPSYTISSREESQGYSSYRADSERVEVLANVFPVFLFAVAALVSLTTMMRFVEEERTNIGTFKALGYGNGSIAIKFLLYSTSAAILGASLGYTFCLI</sequence>
<dbReference type="Proteomes" id="UP000017243">
    <property type="component" value="Unassembled WGS sequence"/>
</dbReference>
<feature type="transmembrane region" description="Helical" evidence="6">
    <location>
        <begin position="60"/>
        <end position="85"/>
    </location>
</feature>
<reference evidence="8 9" key="1">
    <citation type="submission" date="2013-09" db="EMBL/GenBank/DDBJ databases">
        <title>Draft Genome Sequence of five Lactobacillus helveticus strains CIRM-BIA 101T, 103, 104, 951 and 953 isolated from milk product.</title>
        <authorList>
            <person name="Valence F."/>
            <person name="Chuat V."/>
            <person name="Ma L."/>
            <person name="Creno S."/>
            <person name="Falentin H."/>
            <person name="Lortal S."/>
            <person name="Bizet C."/>
            <person name="Clermont D."/>
            <person name="Loux V."/>
            <person name="Bouchier C."/>
            <person name="Cousin S."/>
        </authorList>
    </citation>
    <scope>NUCLEOTIDE SEQUENCE [LARGE SCALE GENOMIC DNA]</scope>
    <source>
        <strain evidence="8 9">CIRM-BIA 953</strain>
    </source>
</reference>
<feature type="transmembrane region" description="Helical" evidence="6">
    <location>
        <begin position="105"/>
        <end position="128"/>
    </location>
</feature>
<evidence type="ECO:0000259" key="7">
    <source>
        <dbReference type="Pfam" id="PF02687"/>
    </source>
</evidence>
<keyword evidence="2" id="KW-1003">Cell membrane</keyword>
<comment type="subcellular location">
    <subcellularLocation>
        <location evidence="1">Cell membrane</location>
        <topology evidence="1">Multi-pass membrane protein</topology>
    </subcellularLocation>
</comment>
<accession>U4QGC3</accession>
<organism evidence="8 9">
    <name type="scientific">Lactobacillus helveticus CIRM-BIA 953</name>
    <dbReference type="NCBI Taxonomy" id="1226335"/>
    <lineage>
        <taxon>Bacteria</taxon>
        <taxon>Bacillati</taxon>
        <taxon>Bacillota</taxon>
        <taxon>Bacilli</taxon>
        <taxon>Lactobacillales</taxon>
        <taxon>Lactobacillaceae</taxon>
        <taxon>Lactobacillus</taxon>
    </lineage>
</organism>
<evidence type="ECO:0000256" key="6">
    <source>
        <dbReference type="SAM" id="Phobius"/>
    </source>
</evidence>
<keyword evidence="5 6" id="KW-0472">Membrane</keyword>
<dbReference type="EMBL" id="CBUH010000175">
    <property type="protein sequence ID" value="CDI43632.1"/>
    <property type="molecule type" value="Genomic_DNA"/>
</dbReference>
<keyword evidence="4 6" id="KW-1133">Transmembrane helix</keyword>
<dbReference type="PANTHER" id="PTHR30287">
    <property type="entry name" value="MEMBRANE COMPONENT OF PREDICTED ABC SUPERFAMILY METABOLITE UPTAKE TRANSPORTER"/>
    <property type="match status" value="1"/>
</dbReference>
<dbReference type="InterPro" id="IPR003838">
    <property type="entry name" value="ABC3_permease_C"/>
</dbReference>
<dbReference type="InterPro" id="IPR038766">
    <property type="entry name" value="Membrane_comp_ABC_pdt"/>
</dbReference>
<evidence type="ECO:0000313" key="8">
    <source>
        <dbReference type="EMBL" id="CDI43632.1"/>
    </source>
</evidence>
<evidence type="ECO:0000256" key="4">
    <source>
        <dbReference type="ARBA" id="ARBA00022989"/>
    </source>
</evidence>